<protein>
    <submittedName>
        <fullName evidence="1">Uncharacterized protein</fullName>
    </submittedName>
</protein>
<organism evidence="1">
    <name type="scientific">Tanacetum cinerariifolium</name>
    <name type="common">Dalmatian daisy</name>
    <name type="synonym">Chrysanthemum cinerariifolium</name>
    <dbReference type="NCBI Taxonomy" id="118510"/>
    <lineage>
        <taxon>Eukaryota</taxon>
        <taxon>Viridiplantae</taxon>
        <taxon>Streptophyta</taxon>
        <taxon>Embryophyta</taxon>
        <taxon>Tracheophyta</taxon>
        <taxon>Spermatophyta</taxon>
        <taxon>Magnoliopsida</taxon>
        <taxon>eudicotyledons</taxon>
        <taxon>Gunneridae</taxon>
        <taxon>Pentapetalae</taxon>
        <taxon>asterids</taxon>
        <taxon>campanulids</taxon>
        <taxon>Asterales</taxon>
        <taxon>Asteraceae</taxon>
        <taxon>Asteroideae</taxon>
        <taxon>Anthemideae</taxon>
        <taxon>Anthemidinae</taxon>
        <taxon>Tanacetum</taxon>
    </lineage>
</organism>
<accession>A0A699V098</accession>
<dbReference type="AlphaFoldDB" id="A0A699V098"/>
<sequence>DGGGWCSGGAGCRRAAAVERVAREGRWRMGSDRSEG</sequence>
<feature type="non-terminal residue" evidence="1">
    <location>
        <position position="1"/>
    </location>
</feature>
<comment type="caution">
    <text evidence="1">The sequence shown here is derived from an EMBL/GenBank/DDBJ whole genome shotgun (WGS) entry which is preliminary data.</text>
</comment>
<evidence type="ECO:0000313" key="1">
    <source>
        <dbReference type="EMBL" id="GFD25614.1"/>
    </source>
</evidence>
<proteinExistence type="predicted"/>
<name>A0A699V098_TANCI</name>
<reference evidence="1" key="1">
    <citation type="journal article" date="2019" name="Sci. Rep.">
        <title>Draft genome of Tanacetum cinerariifolium, the natural source of mosquito coil.</title>
        <authorList>
            <person name="Yamashiro T."/>
            <person name="Shiraishi A."/>
            <person name="Satake H."/>
            <person name="Nakayama K."/>
        </authorList>
    </citation>
    <scope>NUCLEOTIDE SEQUENCE</scope>
</reference>
<dbReference type="EMBL" id="BKCJ011362069">
    <property type="protein sequence ID" value="GFD25614.1"/>
    <property type="molecule type" value="Genomic_DNA"/>
</dbReference>
<gene>
    <name evidence="1" type="ORF">Tci_897583</name>
</gene>